<dbReference type="RefSeq" id="WP_104813683.1">
    <property type="nucleotide sequence ID" value="NZ_MQUB01000001.1"/>
</dbReference>
<feature type="transmembrane region" description="Helical" evidence="1">
    <location>
        <begin position="21"/>
        <end position="42"/>
    </location>
</feature>
<dbReference type="Pfam" id="PF19578">
    <property type="entry name" value="DUF6090"/>
    <property type="match status" value="1"/>
</dbReference>
<dbReference type="OrthoDB" id="821805at2"/>
<organism evidence="2 3">
    <name type="scientific">Aureitalea marina</name>
    <dbReference type="NCBI Taxonomy" id="930804"/>
    <lineage>
        <taxon>Bacteria</taxon>
        <taxon>Pseudomonadati</taxon>
        <taxon>Bacteroidota</taxon>
        <taxon>Flavobacteriia</taxon>
        <taxon>Flavobacteriales</taxon>
        <taxon>Flavobacteriaceae</taxon>
        <taxon>Aureitalea</taxon>
    </lineage>
</organism>
<evidence type="ECO:0000256" key="1">
    <source>
        <dbReference type="SAM" id="Phobius"/>
    </source>
</evidence>
<dbReference type="InterPro" id="IPR045749">
    <property type="entry name" value="DUF6090"/>
</dbReference>
<protein>
    <submittedName>
        <fullName evidence="2">Uncharacterized protein</fullName>
    </submittedName>
</protein>
<keyword evidence="3" id="KW-1185">Reference proteome</keyword>
<dbReference type="AlphaFoldDB" id="A0A2S7KSY1"/>
<proteinExistence type="predicted"/>
<keyword evidence="1" id="KW-0812">Transmembrane</keyword>
<name>A0A2S7KSY1_9FLAO</name>
<dbReference type="EMBL" id="MQUB01000001">
    <property type="protein sequence ID" value="PQB05735.1"/>
    <property type="molecule type" value="Genomic_DNA"/>
</dbReference>
<reference evidence="2 3" key="1">
    <citation type="submission" date="2016-11" db="EMBL/GenBank/DDBJ databases">
        <title>Trade-off between light-utilization and light-protection in marine flavobacteria.</title>
        <authorList>
            <person name="Kumagai Y."/>
        </authorList>
    </citation>
    <scope>NUCLEOTIDE SEQUENCE [LARGE SCALE GENOMIC DNA]</scope>
    <source>
        <strain evidence="2 3">NBRC 107741</strain>
    </source>
</reference>
<evidence type="ECO:0000313" key="3">
    <source>
        <dbReference type="Proteomes" id="UP000239800"/>
    </source>
</evidence>
<gene>
    <name evidence="2" type="ORF">BST85_13165</name>
</gene>
<comment type="caution">
    <text evidence="2">The sequence shown here is derived from an EMBL/GenBank/DDBJ whole genome shotgun (WGS) entry which is preliminary data.</text>
</comment>
<sequence>MIKLFRKNRQNSLGEGKIGKYLKYAIGEIILVVLGILIALYLNDRNSKRAEEKAAISVYENIKQQVVNDMTTLNHCTTQNKELIEKYWYASNIIEQNDREKIDTLGKIVFELSKYSDFNRSSTIYQNLLNSGESKLLKNTAILEQIQKLEEAYILVNRTEEIHFEIISFFGPDIFKSIKFYDLSTRDSDKLFGIDFQNYFMSAISISSDKEYAYQLTIDQIELLIELLDEELNH</sequence>
<accession>A0A2S7KSY1</accession>
<keyword evidence="1" id="KW-0472">Membrane</keyword>
<keyword evidence="1" id="KW-1133">Transmembrane helix</keyword>
<dbReference type="Proteomes" id="UP000239800">
    <property type="component" value="Unassembled WGS sequence"/>
</dbReference>
<evidence type="ECO:0000313" key="2">
    <source>
        <dbReference type="EMBL" id="PQB05735.1"/>
    </source>
</evidence>